<name>A0A0F9HCB8_9ZZZZ</name>
<dbReference type="PIRSF" id="PIRSF017184">
    <property type="entry name" value="Nnr"/>
    <property type="match status" value="1"/>
</dbReference>
<dbReference type="GO" id="GO:0046872">
    <property type="term" value="F:metal ion binding"/>
    <property type="evidence" value="ECO:0007669"/>
    <property type="project" value="UniProtKB-KW"/>
</dbReference>
<reference evidence="23" key="1">
    <citation type="journal article" date="2015" name="Nature">
        <title>Complex archaea that bridge the gap between prokaryotes and eukaryotes.</title>
        <authorList>
            <person name="Spang A."/>
            <person name="Saw J.H."/>
            <person name="Jorgensen S.L."/>
            <person name="Zaremba-Niedzwiedzka K."/>
            <person name="Martijn J."/>
            <person name="Lind A.E."/>
            <person name="van Eijk R."/>
            <person name="Schleper C."/>
            <person name="Guy L."/>
            <person name="Ettema T.J."/>
        </authorList>
    </citation>
    <scope>NUCLEOTIDE SEQUENCE</scope>
</reference>
<comment type="similarity">
    <text evidence="5">In the C-terminal section; belongs to the NnrD/CARKD family.</text>
</comment>
<evidence type="ECO:0000256" key="15">
    <source>
        <dbReference type="ARBA" id="ARBA00023239"/>
    </source>
</evidence>
<keyword evidence="15" id="KW-0456">Lyase</keyword>
<evidence type="ECO:0000256" key="8">
    <source>
        <dbReference type="ARBA" id="ARBA00022723"/>
    </source>
</evidence>
<keyword evidence="9" id="KW-0547">Nucleotide-binding</keyword>
<sequence length="521" mass="56941">MERFNNERISAEDVAIADNNAQWLGIPLVNLMECAGYSIADEIIKRYTLDKKSDVAIFCGMGNNGGDGFVVARHLAAFNVKSTIILVGSPSGIRTDASKFNWKILTNHIDYMIKTIVVKDSTQIKDIKLLNKEEGNLSLIVDGLLGTGISGTIREPIGTAIEIINEIKKKYNIKVVSIDLPSGMNPNTGEVIDKAVKADLVISLHRIKKGLDTTSDYIKEIVIRSIGIPYEAELFVGKGDLIPTLKFREVNTHKGQFGRILVIGGSKNYSGAPAYSSLTGIHFGIDLVITYVPEVVGDAIRSYSPDLIVRTHRGDWLNLKSFEEISMLIDWANSIVIGPGLSLQKESEELLIKLLALIVEKKKSFVLDADALKLVKNHLEILKGQNVILTPHEGELKIMVGVELPPYNEIEERGSIIKKLAKKLGVTLLVKGPYDYISDGKKIKINRTGCPELSIGGTGDVLAGLCASFIATENSAFESACSAAFLNGILGEYCKKTIGSRFTAVDMIKNINKAIQHIFDV</sequence>
<evidence type="ECO:0000256" key="10">
    <source>
        <dbReference type="ARBA" id="ARBA00022840"/>
    </source>
</evidence>
<proteinExistence type="inferred from homology"/>
<keyword evidence="16" id="KW-0511">Multifunctional enzyme</keyword>
<dbReference type="InterPro" id="IPR000631">
    <property type="entry name" value="CARKD"/>
</dbReference>
<dbReference type="SUPFAM" id="SSF64153">
    <property type="entry name" value="YjeF N-terminal domain-like"/>
    <property type="match status" value="1"/>
</dbReference>
<dbReference type="Gene3D" id="3.40.1190.20">
    <property type="match status" value="1"/>
</dbReference>
<dbReference type="Gene3D" id="3.40.50.10260">
    <property type="entry name" value="YjeF N-terminal domain"/>
    <property type="match status" value="1"/>
</dbReference>
<protein>
    <recommendedName>
        <fullName evidence="18">Nicotinamide nucleotide repair protein</fullName>
        <ecNumber evidence="7">4.2.1.136</ecNumber>
        <ecNumber evidence="6">5.1.99.6</ecNumber>
    </recommendedName>
</protein>
<dbReference type="InterPro" id="IPR030677">
    <property type="entry name" value="Nnr"/>
</dbReference>
<dbReference type="GO" id="GO:0005524">
    <property type="term" value="F:ATP binding"/>
    <property type="evidence" value="ECO:0007669"/>
    <property type="project" value="UniProtKB-KW"/>
</dbReference>
<dbReference type="InterPro" id="IPR029056">
    <property type="entry name" value="Ribokinase-like"/>
</dbReference>
<comment type="catalytic activity">
    <reaction evidence="20">
        <text>(6S)-NADPHX + ADP = AMP + phosphate + NADPH + H(+)</text>
        <dbReference type="Rhea" id="RHEA:32235"/>
        <dbReference type="ChEBI" id="CHEBI:15378"/>
        <dbReference type="ChEBI" id="CHEBI:43474"/>
        <dbReference type="ChEBI" id="CHEBI:57783"/>
        <dbReference type="ChEBI" id="CHEBI:64076"/>
        <dbReference type="ChEBI" id="CHEBI:456215"/>
        <dbReference type="ChEBI" id="CHEBI:456216"/>
        <dbReference type="EC" id="4.2.1.136"/>
    </reaction>
</comment>
<evidence type="ECO:0000256" key="14">
    <source>
        <dbReference type="ARBA" id="ARBA00023235"/>
    </source>
</evidence>
<evidence type="ECO:0000256" key="1">
    <source>
        <dbReference type="ARBA" id="ARBA00000013"/>
    </source>
</evidence>
<evidence type="ECO:0000256" key="11">
    <source>
        <dbReference type="ARBA" id="ARBA00022857"/>
    </source>
</evidence>
<dbReference type="Pfam" id="PF01256">
    <property type="entry name" value="Carb_kinase"/>
    <property type="match status" value="1"/>
</dbReference>
<dbReference type="SUPFAM" id="SSF53613">
    <property type="entry name" value="Ribokinase-like"/>
    <property type="match status" value="1"/>
</dbReference>
<evidence type="ECO:0000259" key="21">
    <source>
        <dbReference type="PROSITE" id="PS51383"/>
    </source>
</evidence>
<dbReference type="EMBL" id="LAZR01015500">
    <property type="protein sequence ID" value="KKM10992.1"/>
    <property type="molecule type" value="Genomic_DNA"/>
</dbReference>
<keyword evidence="12" id="KW-0630">Potassium</keyword>
<dbReference type="EC" id="5.1.99.6" evidence="6"/>
<comment type="caution">
    <text evidence="23">The sequence shown here is derived from an EMBL/GenBank/DDBJ whole genome shotgun (WGS) entry which is preliminary data.</text>
</comment>
<dbReference type="CDD" id="cd01171">
    <property type="entry name" value="YXKO-related"/>
    <property type="match status" value="1"/>
</dbReference>
<feature type="domain" description="YjeF N-terminal" evidence="22">
    <location>
        <begin position="14"/>
        <end position="234"/>
    </location>
</feature>
<evidence type="ECO:0000256" key="6">
    <source>
        <dbReference type="ARBA" id="ARBA00012228"/>
    </source>
</evidence>
<evidence type="ECO:0000256" key="17">
    <source>
        <dbReference type="ARBA" id="ARBA00025153"/>
    </source>
</evidence>
<keyword evidence="11" id="KW-0521">NADP</keyword>
<evidence type="ECO:0000256" key="5">
    <source>
        <dbReference type="ARBA" id="ARBA00009524"/>
    </source>
</evidence>
<keyword evidence="8" id="KW-0479">Metal-binding</keyword>
<keyword evidence="13" id="KW-0520">NAD</keyword>
<dbReference type="GO" id="GO:0052855">
    <property type="term" value="F:ADP-dependent NAD(P)H-hydrate dehydratase activity"/>
    <property type="evidence" value="ECO:0007669"/>
    <property type="project" value="UniProtKB-EC"/>
</dbReference>
<dbReference type="EC" id="4.2.1.136" evidence="7"/>
<evidence type="ECO:0000256" key="3">
    <source>
        <dbReference type="ARBA" id="ARBA00001958"/>
    </source>
</evidence>
<dbReference type="GO" id="GO:0110051">
    <property type="term" value="P:metabolite repair"/>
    <property type="evidence" value="ECO:0007669"/>
    <property type="project" value="TreeGrafter"/>
</dbReference>
<evidence type="ECO:0000313" key="23">
    <source>
        <dbReference type="EMBL" id="KKM10992.1"/>
    </source>
</evidence>
<comment type="similarity">
    <text evidence="4">In the N-terminal section; belongs to the NnrE/AIBP family.</text>
</comment>
<dbReference type="InterPro" id="IPR004443">
    <property type="entry name" value="YjeF_N_dom"/>
</dbReference>
<evidence type="ECO:0000256" key="20">
    <source>
        <dbReference type="ARBA" id="ARBA00049209"/>
    </source>
</evidence>
<keyword evidence="14" id="KW-0413">Isomerase</keyword>
<dbReference type="HAMAP" id="MF_01966">
    <property type="entry name" value="NADHX_epimerase"/>
    <property type="match status" value="1"/>
</dbReference>
<evidence type="ECO:0000256" key="16">
    <source>
        <dbReference type="ARBA" id="ARBA00023268"/>
    </source>
</evidence>
<comment type="function">
    <text evidence="17">Bifunctional enzyme that catalyzes the epimerization of the S- and R-forms of NAD(P)HX and the dehydration of the S-form of NAD(P)HX at the expense of ADP, which is converted to AMP. This allows the repair of both epimers of NAD(P)HX, a damaged form of NAD(P)H that is a result of enzymatic or heat-dependent hydration.</text>
</comment>
<dbReference type="PROSITE" id="PS51383">
    <property type="entry name" value="YJEF_C_3"/>
    <property type="match status" value="1"/>
</dbReference>
<dbReference type="NCBIfam" id="TIGR00197">
    <property type="entry name" value="yjeF_nterm"/>
    <property type="match status" value="1"/>
</dbReference>
<dbReference type="HAMAP" id="MF_01965">
    <property type="entry name" value="NADHX_dehydratase"/>
    <property type="match status" value="1"/>
</dbReference>
<comment type="catalytic activity">
    <reaction evidence="2">
        <text>(6R)-NADPHX = (6S)-NADPHX</text>
        <dbReference type="Rhea" id="RHEA:32227"/>
        <dbReference type="ChEBI" id="CHEBI:64076"/>
        <dbReference type="ChEBI" id="CHEBI:64077"/>
        <dbReference type="EC" id="5.1.99.6"/>
    </reaction>
</comment>
<evidence type="ECO:0000256" key="12">
    <source>
        <dbReference type="ARBA" id="ARBA00022958"/>
    </source>
</evidence>
<dbReference type="GO" id="GO:0052856">
    <property type="term" value="F:NAD(P)HX epimerase activity"/>
    <property type="evidence" value="ECO:0007669"/>
    <property type="project" value="UniProtKB-EC"/>
</dbReference>
<keyword evidence="10" id="KW-0067">ATP-binding</keyword>
<accession>A0A0F9HCB8</accession>
<comment type="catalytic activity">
    <reaction evidence="19">
        <text>(6S)-NADHX + ADP = AMP + phosphate + NADH + H(+)</text>
        <dbReference type="Rhea" id="RHEA:32223"/>
        <dbReference type="ChEBI" id="CHEBI:15378"/>
        <dbReference type="ChEBI" id="CHEBI:43474"/>
        <dbReference type="ChEBI" id="CHEBI:57945"/>
        <dbReference type="ChEBI" id="CHEBI:64074"/>
        <dbReference type="ChEBI" id="CHEBI:456215"/>
        <dbReference type="ChEBI" id="CHEBI:456216"/>
        <dbReference type="EC" id="4.2.1.136"/>
    </reaction>
</comment>
<dbReference type="AlphaFoldDB" id="A0A0F9HCB8"/>
<dbReference type="PANTHER" id="PTHR12592">
    <property type="entry name" value="ATP-DEPENDENT (S)-NAD(P)H-HYDRATE DEHYDRATASE FAMILY MEMBER"/>
    <property type="match status" value="1"/>
</dbReference>
<evidence type="ECO:0000256" key="9">
    <source>
        <dbReference type="ARBA" id="ARBA00022741"/>
    </source>
</evidence>
<evidence type="ECO:0000256" key="2">
    <source>
        <dbReference type="ARBA" id="ARBA00000909"/>
    </source>
</evidence>
<evidence type="ECO:0000256" key="7">
    <source>
        <dbReference type="ARBA" id="ARBA00013129"/>
    </source>
</evidence>
<evidence type="ECO:0000256" key="4">
    <source>
        <dbReference type="ARBA" id="ARBA00006001"/>
    </source>
</evidence>
<dbReference type="NCBIfam" id="TIGR00196">
    <property type="entry name" value="yjeF_cterm"/>
    <property type="match status" value="1"/>
</dbReference>
<evidence type="ECO:0000256" key="18">
    <source>
        <dbReference type="ARBA" id="ARBA00032624"/>
    </source>
</evidence>
<comment type="catalytic activity">
    <reaction evidence="1">
        <text>(6R)-NADHX = (6S)-NADHX</text>
        <dbReference type="Rhea" id="RHEA:32215"/>
        <dbReference type="ChEBI" id="CHEBI:64074"/>
        <dbReference type="ChEBI" id="CHEBI:64075"/>
        <dbReference type="EC" id="5.1.99.6"/>
    </reaction>
</comment>
<dbReference type="PROSITE" id="PS51385">
    <property type="entry name" value="YJEF_N"/>
    <property type="match status" value="1"/>
</dbReference>
<comment type="cofactor">
    <cofactor evidence="3">
        <name>K(+)</name>
        <dbReference type="ChEBI" id="CHEBI:29103"/>
    </cofactor>
</comment>
<evidence type="ECO:0000256" key="19">
    <source>
        <dbReference type="ARBA" id="ARBA00048238"/>
    </source>
</evidence>
<feature type="domain" description="YjeF C-terminal" evidence="21">
    <location>
        <begin position="237"/>
        <end position="518"/>
    </location>
</feature>
<evidence type="ECO:0000256" key="13">
    <source>
        <dbReference type="ARBA" id="ARBA00023027"/>
    </source>
</evidence>
<dbReference type="PANTHER" id="PTHR12592:SF0">
    <property type="entry name" value="ATP-DEPENDENT (S)-NAD(P)H-HYDRATE DEHYDRATASE"/>
    <property type="match status" value="1"/>
</dbReference>
<dbReference type="Pfam" id="PF03853">
    <property type="entry name" value="YjeF_N"/>
    <property type="match status" value="1"/>
</dbReference>
<gene>
    <name evidence="23" type="ORF">LCGC14_1721520</name>
</gene>
<evidence type="ECO:0000259" key="22">
    <source>
        <dbReference type="PROSITE" id="PS51385"/>
    </source>
</evidence>
<dbReference type="InterPro" id="IPR036652">
    <property type="entry name" value="YjeF_N_dom_sf"/>
</dbReference>
<organism evidence="23">
    <name type="scientific">marine sediment metagenome</name>
    <dbReference type="NCBI Taxonomy" id="412755"/>
    <lineage>
        <taxon>unclassified sequences</taxon>
        <taxon>metagenomes</taxon>
        <taxon>ecological metagenomes</taxon>
    </lineage>
</organism>